<dbReference type="RefSeq" id="WP_190613472.1">
    <property type="nucleotide sequence ID" value="NZ_AP018712.1"/>
</dbReference>
<dbReference type="Pfam" id="PF03773">
    <property type="entry name" value="ArsP_1"/>
    <property type="match status" value="1"/>
</dbReference>
<feature type="transmembrane region" description="Helical" evidence="7">
    <location>
        <begin position="36"/>
        <end position="57"/>
    </location>
</feature>
<feature type="transmembrane region" description="Helical" evidence="7">
    <location>
        <begin position="103"/>
        <end position="124"/>
    </location>
</feature>
<feature type="transmembrane region" description="Helical" evidence="7">
    <location>
        <begin position="136"/>
        <end position="157"/>
    </location>
</feature>
<sequence length="158" mass="17140">MNTIILISLAVILFIWSIIKSKKKTKASLKIAKGMFLGMVSELIGIMAIVALVLSYLPPDLIKKLLGNSNLFLSSIYGAVIGTITIIPAFIAFPLSKSLYESGANLVAIAAFITTLTMVGFATMPIEIEHFGKKFTFYRNFLSFVFALVVALGMAVIL</sequence>
<keyword evidence="9" id="KW-1185">Reference proteome</keyword>
<protein>
    <submittedName>
        <fullName evidence="8">Permease</fullName>
    </submittedName>
</protein>
<dbReference type="EMBL" id="AP018712">
    <property type="protein sequence ID" value="BBE31125.1"/>
    <property type="molecule type" value="Genomic_DNA"/>
</dbReference>
<evidence type="ECO:0000313" key="8">
    <source>
        <dbReference type="EMBL" id="BBE31125.1"/>
    </source>
</evidence>
<dbReference type="InParanoid" id="A0A7G1G4U1"/>
<feature type="transmembrane region" description="Helical" evidence="7">
    <location>
        <begin position="69"/>
        <end position="91"/>
    </location>
</feature>
<keyword evidence="5 7" id="KW-1133">Transmembrane helix</keyword>
<proteinExistence type="inferred from homology"/>
<dbReference type="KEGG" id="ocy:OSSY52_12660"/>
<evidence type="ECO:0000313" key="9">
    <source>
        <dbReference type="Proteomes" id="UP000516361"/>
    </source>
</evidence>
<evidence type="ECO:0000256" key="3">
    <source>
        <dbReference type="ARBA" id="ARBA00022475"/>
    </source>
</evidence>
<reference evidence="8 9" key="1">
    <citation type="submission" date="2018-06" db="EMBL/GenBank/DDBJ databases">
        <title>Genome sequencing of Oceanotoga sp. sy52.</title>
        <authorList>
            <person name="Mori K."/>
        </authorList>
    </citation>
    <scope>NUCLEOTIDE SEQUENCE [LARGE SCALE GENOMIC DNA]</scope>
    <source>
        <strain evidence="9">sy52</strain>
    </source>
</reference>
<evidence type="ECO:0000256" key="4">
    <source>
        <dbReference type="ARBA" id="ARBA00022692"/>
    </source>
</evidence>
<dbReference type="Proteomes" id="UP000516361">
    <property type="component" value="Chromosome"/>
</dbReference>
<evidence type="ECO:0000256" key="5">
    <source>
        <dbReference type="ARBA" id="ARBA00022989"/>
    </source>
</evidence>
<dbReference type="AlphaFoldDB" id="A0A7G1G4U1"/>
<keyword evidence="3" id="KW-1003">Cell membrane</keyword>
<comment type="similarity">
    <text evidence="2">Belongs to the UPF0718 family.</text>
</comment>
<comment type="subcellular location">
    <subcellularLocation>
        <location evidence="1">Cell membrane</location>
        <topology evidence="1">Multi-pass membrane protein</topology>
    </subcellularLocation>
</comment>
<dbReference type="InterPro" id="IPR005524">
    <property type="entry name" value="DUF318"/>
</dbReference>
<dbReference type="GO" id="GO:0005886">
    <property type="term" value="C:plasma membrane"/>
    <property type="evidence" value="ECO:0007669"/>
    <property type="project" value="UniProtKB-SubCell"/>
</dbReference>
<accession>A0A7G1G4U1</accession>
<evidence type="ECO:0000256" key="6">
    <source>
        <dbReference type="ARBA" id="ARBA00023136"/>
    </source>
</evidence>
<gene>
    <name evidence="8" type="ORF">OSSY52_12660</name>
</gene>
<keyword evidence="6 7" id="KW-0472">Membrane</keyword>
<organism evidence="8 9">
    <name type="scientific">Tepiditoga spiralis</name>
    <dbReference type="NCBI Taxonomy" id="2108365"/>
    <lineage>
        <taxon>Bacteria</taxon>
        <taxon>Thermotogati</taxon>
        <taxon>Thermotogota</taxon>
        <taxon>Thermotogae</taxon>
        <taxon>Petrotogales</taxon>
        <taxon>Petrotogaceae</taxon>
        <taxon>Tepiditoga</taxon>
    </lineage>
</organism>
<name>A0A7G1G4U1_9BACT</name>
<keyword evidence="4 7" id="KW-0812">Transmembrane</keyword>
<evidence type="ECO:0000256" key="7">
    <source>
        <dbReference type="SAM" id="Phobius"/>
    </source>
</evidence>
<evidence type="ECO:0000256" key="2">
    <source>
        <dbReference type="ARBA" id="ARBA00006386"/>
    </source>
</evidence>
<evidence type="ECO:0000256" key="1">
    <source>
        <dbReference type="ARBA" id="ARBA00004651"/>
    </source>
</evidence>